<keyword evidence="3 8" id="KW-0269">Exonuclease</keyword>
<keyword evidence="2" id="KW-0378">Hydrolase</keyword>
<evidence type="ECO:0000259" key="7">
    <source>
        <dbReference type="SMART" id="SM00479"/>
    </source>
</evidence>
<dbReference type="PANTHER" id="PTHR30231:SF4">
    <property type="entry name" value="PROTEIN NEN2"/>
    <property type="match status" value="1"/>
</dbReference>
<dbReference type="Pfam" id="PF00929">
    <property type="entry name" value="RNase_T"/>
    <property type="match status" value="1"/>
</dbReference>
<dbReference type="FunFam" id="3.30.420.10:FF:000045">
    <property type="entry name" value="3'-5' exonuclease DinG"/>
    <property type="match status" value="1"/>
</dbReference>
<comment type="caution">
    <text evidence="8">The sequence shown here is derived from an EMBL/GenBank/DDBJ whole genome shotgun (WGS) entry which is preliminary data.</text>
</comment>
<dbReference type="Gene3D" id="3.30.420.10">
    <property type="entry name" value="Ribonuclease H-like superfamily/Ribonuclease H"/>
    <property type="match status" value="1"/>
</dbReference>
<name>A0A936F397_9BACT</name>
<evidence type="ECO:0000256" key="5">
    <source>
        <dbReference type="ARBA" id="ARBA00026073"/>
    </source>
</evidence>
<sequence length="212" mass="23514">MNQQPLLESSSPALRELRFAVLDLETTGGSPKARWGKDGRFLQPSEITEVGLVRLSGPVVEDRWSSLASIQGFLPEEIQRLTGISLPMLAGAPPWEQVALKLAPKLEGRVWVAHHAPYDGSFLKAWLPEGVWRRHRLICTRLLAKKLIPELPRRGLAELCAFLGITNTRAHRALQDAEATAEALQHLLQRAEDQGLDGEAFLAIGEVPWNKV</sequence>
<dbReference type="SMART" id="SM00479">
    <property type="entry name" value="EXOIII"/>
    <property type="match status" value="1"/>
</dbReference>
<evidence type="ECO:0000256" key="2">
    <source>
        <dbReference type="ARBA" id="ARBA00022801"/>
    </source>
</evidence>
<dbReference type="GO" id="GO:0006259">
    <property type="term" value="P:DNA metabolic process"/>
    <property type="evidence" value="ECO:0007669"/>
    <property type="project" value="UniProtKB-ARBA"/>
</dbReference>
<evidence type="ECO:0000313" key="9">
    <source>
        <dbReference type="Proteomes" id="UP000709959"/>
    </source>
</evidence>
<evidence type="ECO:0000256" key="1">
    <source>
        <dbReference type="ARBA" id="ARBA00022722"/>
    </source>
</evidence>
<dbReference type="AlphaFoldDB" id="A0A936F397"/>
<keyword evidence="1" id="KW-0540">Nuclease</keyword>
<feature type="domain" description="Exonuclease" evidence="7">
    <location>
        <begin position="18"/>
        <end position="193"/>
    </location>
</feature>
<evidence type="ECO:0000256" key="3">
    <source>
        <dbReference type="ARBA" id="ARBA00022839"/>
    </source>
</evidence>
<dbReference type="GO" id="GO:0008408">
    <property type="term" value="F:3'-5' exonuclease activity"/>
    <property type="evidence" value="ECO:0007669"/>
    <property type="project" value="TreeGrafter"/>
</dbReference>
<dbReference type="GO" id="GO:0003676">
    <property type="term" value="F:nucleic acid binding"/>
    <property type="evidence" value="ECO:0007669"/>
    <property type="project" value="InterPro"/>
</dbReference>
<organism evidence="8 9">
    <name type="scientific">Candidatus Geothrix odensensis</name>
    <dbReference type="NCBI Taxonomy" id="2954440"/>
    <lineage>
        <taxon>Bacteria</taxon>
        <taxon>Pseudomonadati</taxon>
        <taxon>Acidobacteriota</taxon>
        <taxon>Holophagae</taxon>
        <taxon>Holophagales</taxon>
        <taxon>Holophagaceae</taxon>
        <taxon>Geothrix</taxon>
    </lineage>
</organism>
<evidence type="ECO:0000313" key="8">
    <source>
        <dbReference type="EMBL" id="MBK8572342.1"/>
    </source>
</evidence>
<dbReference type="SUPFAM" id="SSF53098">
    <property type="entry name" value="Ribonuclease H-like"/>
    <property type="match status" value="1"/>
</dbReference>
<evidence type="ECO:0000256" key="4">
    <source>
        <dbReference type="ARBA" id="ARBA00025483"/>
    </source>
</evidence>
<protein>
    <submittedName>
        <fullName evidence="8">3'-5' exonuclease</fullName>
    </submittedName>
</protein>
<accession>A0A936F397</accession>
<dbReference type="Proteomes" id="UP000709959">
    <property type="component" value="Unassembled WGS sequence"/>
</dbReference>
<dbReference type="EMBL" id="JADKCH010000004">
    <property type="protein sequence ID" value="MBK8572342.1"/>
    <property type="molecule type" value="Genomic_DNA"/>
</dbReference>
<gene>
    <name evidence="8" type="ORF">IPN91_06760</name>
</gene>
<dbReference type="InterPro" id="IPR036397">
    <property type="entry name" value="RNaseH_sf"/>
</dbReference>
<dbReference type="InterPro" id="IPR012337">
    <property type="entry name" value="RNaseH-like_sf"/>
</dbReference>
<comment type="function">
    <text evidence="4">DNA polymerase III is a complex, multichain enzyme responsible for most of the replicative synthesis in bacteria. The epsilon subunit contain the editing function and is a proofreading 3'-5' exonuclease.</text>
</comment>
<comment type="subunit">
    <text evidence="5">DNA polymerase III contains a core (composed of alpha, epsilon and theta chains) that associates with a tau subunit. This core dimerizes to form the POLIII' complex. PolIII' associates with the gamma complex (composed of gamma, delta, delta', psi and chi chains) and with the beta chain to form the complete DNA polymerase III complex.</text>
</comment>
<proteinExistence type="predicted"/>
<keyword evidence="6" id="KW-0175">Coiled coil</keyword>
<evidence type="ECO:0000256" key="6">
    <source>
        <dbReference type="SAM" id="Coils"/>
    </source>
</evidence>
<dbReference type="CDD" id="cd06127">
    <property type="entry name" value="DEDDh"/>
    <property type="match status" value="1"/>
</dbReference>
<feature type="coiled-coil region" evidence="6">
    <location>
        <begin position="167"/>
        <end position="194"/>
    </location>
</feature>
<dbReference type="PANTHER" id="PTHR30231">
    <property type="entry name" value="DNA POLYMERASE III SUBUNIT EPSILON"/>
    <property type="match status" value="1"/>
</dbReference>
<reference evidence="8 9" key="1">
    <citation type="submission" date="2020-10" db="EMBL/GenBank/DDBJ databases">
        <title>Connecting structure to function with the recovery of over 1000 high-quality activated sludge metagenome-assembled genomes encoding full-length rRNA genes using long-read sequencing.</title>
        <authorList>
            <person name="Singleton C.M."/>
            <person name="Petriglieri F."/>
            <person name="Kristensen J.M."/>
            <person name="Kirkegaard R.H."/>
            <person name="Michaelsen T.Y."/>
            <person name="Andersen M.H."/>
            <person name="Karst S.M."/>
            <person name="Dueholm M.S."/>
            <person name="Nielsen P.H."/>
            <person name="Albertsen M."/>
        </authorList>
    </citation>
    <scope>NUCLEOTIDE SEQUENCE [LARGE SCALE GENOMIC DNA]</scope>
    <source>
        <strain evidence="8">OdNE_18-Q3-R46-58_MAXAC.008</strain>
    </source>
</reference>
<dbReference type="InterPro" id="IPR013520">
    <property type="entry name" value="Ribonucl_H"/>
</dbReference>